<dbReference type="SMART" id="SM01321">
    <property type="entry name" value="Y1_Tnp"/>
    <property type="match status" value="1"/>
</dbReference>
<dbReference type="OrthoDB" id="9814067at2"/>
<evidence type="ECO:0000313" key="2">
    <source>
        <dbReference type="EMBL" id="PTU31269.1"/>
    </source>
</evidence>
<sequence>MARLPRLAVAGHVHHVLQRGNNRQPIFIDAEDYQRMLSLLAEHAAREKVAIHAYVLMGTEFHLLATPESDNGLSTMMQSVGRRYVQYFNKRHQRSGTLWEGRYRATLLQPERWLINSKIFIDLNPVRGGLVTRALDYRWSSHGHYVGHHVDKLVTPHALYWGLGNTPFAREARYAELVSLGLNTQQHTELMESVLKGWPLGDAKFVEGVQKQTLRRVVRRRAGRPQSKQLSS</sequence>
<dbReference type="SUPFAM" id="SSF143422">
    <property type="entry name" value="Transposase IS200-like"/>
    <property type="match status" value="1"/>
</dbReference>
<dbReference type="PANTHER" id="PTHR34322">
    <property type="entry name" value="TRANSPOSASE, Y1_TNP DOMAIN-CONTAINING"/>
    <property type="match status" value="1"/>
</dbReference>
<gene>
    <name evidence="2" type="ORF">CJD38_07915</name>
</gene>
<dbReference type="GO" id="GO:0006313">
    <property type="term" value="P:DNA transposition"/>
    <property type="evidence" value="ECO:0007669"/>
    <property type="project" value="InterPro"/>
</dbReference>
<dbReference type="RefSeq" id="WP_107939811.1">
    <property type="nucleotide sequence ID" value="NZ_QANS01000003.1"/>
</dbReference>
<dbReference type="InterPro" id="IPR002686">
    <property type="entry name" value="Transposase_17"/>
</dbReference>
<reference evidence="2 3" key="1">
    <citation type="submission" date="2018-04" db="EMBL/GenBank/DDBJ databases">
        <title>Novel species isolated from glacier.</title>
        <authorList>
            <person name="Liu Q."/>
            <person name="Xin Y.-H."/>
        </authorList>
    </citation>
    <scope>NUCLEOTIDE SEQUENCE [LARGE SCALE GENOMIC DNA]</scope>
    <source>
        <strain evidence="2 3">GT1R17</strain>
    </source>
</reference>
<dbReference type="InterPro" id="IPR036515">
    <property type="entry name" value="Transposase_17_sf"/>
</dbReference>
<name>A0A2T5MFE9_9GAMM</name>
<dbReference type="Proteomes" id="UP000244248">
    <property type="component" value="Unassembled WGS sequence"/>
</dbReference>
<dbReference type="GO" id="GO:0004803">
    <property type="term" value="F:transposase activity"/>
    <property type="evidence" value="ECO:0007669"/>
    <property type="project" value="InterPro"/>
</dbReference>
<proteinExistence type="predicted"/>
<keyword evidence="3" id="KW-1185">Reference proteome</keyword>
<dbReference type="Pfam" id="PF01797">
    <property type="entry name" value="Y1_Tnp"/>
    <property type="match status" value="1"/>
</dbReference>
<feature type="domain" description="Transposase IS200-like" evidence="1">
    <location>
        <begin position="9"/>
        <end position="124"/>
    </location>
</feature>
<evidence type="ECO:0000313" key="3">
    <source>
        <dbReference type="Proteomes" id="UP000244248"/>
    </source>
</evidence>
<dbReference type="Gene3D" id="3.30.70.1290">
    <property type="entry name" value="Transposase IS200-like"/>
    <property type="match status" value="1"/>
</dbReference>
<dbReference type="PANTHER" id="PTHR34322:SF2">
    <property type="entry name" value="TRANSPOSASE IS200-LIKE DOMAIN-CONTAINING PROTEIN"/>
    <property type="match status" value="1"/>
</dbReference>
<dbReference type="EMBL" id="QANS01000003">
    <property type="protein sequence ID" value="PTU31269.1"/>
    <property type="molecule type" value="Genomic_DNA"/>
</dbReference>
<accession>A0A2T5MFE9</accession>
<comment type="caution">
    <text evidence="2">The sequence shown here is derived from an EMBL/GenBank/DDBJ whole genome shotgun (WGS) entry which is preliminary data.</text>
</comment>
<protein>
    <submittedName>
        <fullName evidence="2">Transposase</fullName>
    </submittedName>
</protein>
<evidence type="ECO:0000259" key="1">
    <source>
        <dbReference type="SMART" id="SM01321"/>
    </source>
</evidence>
<dbReference type="GO" id="GO:0003677">
    <property type="term" value="F:DNA binding"/>
    <property type="evidence" value="ECO:0007669"/>
    <property type="project" value="InterPro"/>
</dbReference>
<dbReference type="AlphaFoldDB" id="A0A2T5MFE9"/>
<organism evidence="2 3">
    <name type="scientific">Stenotrophobium rhamnosiphilum</name>
    <dbReference type="NCBI Taxonomy" id="2029166"/>
    <lineage>
        <taxon>Bacteria</taxon>
        <taxon>Pseudomonadati</taxon>
        <taxon>Pseudomonadota</taxon>
        <taxon>Gammaproteobacteria</taxon>
        <taxon>Nevskiales</taxon>
        <taxon>Nevskiaceae</taxon>
        <taxon>Stenotrophobium</taxon>
    </lineage>
</organism>